<keyword evidence="3 7" id="KW-1134">Transmembrane beta strand</keyword>
<evidence type="ECO:0000256" key="5">
    <source>
        <dbReference type="ARBA" id="ARBA00023136"/>
    </source>
</evidence>
<evidence type="ECO:0000256" key="7">
    <source>
        <dbReference type="PROSITE-ProRule" id="PRU01360"/>
    </source>
</evidence>
<keyword evidence="2 7" id="KW-0813">Transport</keyword>
<dbReference type="SUPFAM" id="SSF49464">
    <property type="entry name" value="Carboxypeptidase regulatory domain-like"/>
    <property type="match status" value="1"/>
</dbReference>
<dbReference type="Proteomes" id="UP000250557">
    <property type="component" value="Chromosome"/>
</dbReference>
<dbReference type="NCBIfam" id="TIGR04056">
    <property type="entry name" value="OMP_RagA_SusC"/>
    <property type="match status" value="1"/>
</dbReference>
<keyword evidence="4 7" id="KW-0812">Transmembrane</keyword>
<reference evidence="9 11" key="1">
    <citation type="submission" date="2019-08" db="EMBL/GenBank/DDBJ databases">
        <title>Comparative genome analysis confer to the adaptation heavy metal polluted environment.</title>
        <authorList>
            <person name="Li Y."/>
        </authorList>
    </citation>
    <scope>NUCLEOTIDE SEQUENCE [LARGE SCALE GENOMIC DNA]</scope>
    <source>
        <strain evidence="9 11">P2</strain>
    </source>
</reference>
<evidence type="ECO:0000256" key="3">
    <source>
        <dbReference type="ARBA" id="ARBA00022452"/>
    </source>
</evidence>
<name>A0AAE6MJ49_9SPHI</name>
<dbReference type="NCBIfam" id="TIGR04057">
    <property type="entry name" value="SusC_RagA_signa"/>
    <property type="match status" value="1"/>
</dbReference>
<dbReference type="Gene3D" id="2.170.130.10">
    <property type="entry name" value="TonB-dependent receptor, plug domain"/>
    <property type="match status" value="1"/>
</dbReference>
<dbReference type="InterPro" id="IPR023997">
    <property type="entry name" value="TonB-dep_OMP_SusC/RagA_CS"/>
</dbReference>
<comment type="subcellular location">
    <subcellularLocation>
        <location evidence="1 7">Cell outer membrane</location>
        <topology evidence="1 7">Multi-pass membrane protein</topology>
    </subcellularLocation>
</comment>
<evidence type="ECO:0000256" key="2">
    <source>
        <dbReference type="ARBA" id="ARBA00022448"/>
    </source>
</evidence>
<dbReference type="EMBL" id="CP071880">
    <property type="protein sequence ID" value="QTE52588.1"/>
    <property type="molecule type" value="Genomic_DNA"/>
</dbReference>
<dbReference type="PROSITE" id="PS52016">
    <property type="entry name" value="TONB_DEPENDENT_REC_3"/>
    <property type="match status" value="1"/>
</dbReference>
<keyword evidence="5 7" id="KW-0472">Membrane</keyword>
<feature type="domain" description="TonB-dependent receptor plug" evidence="8">
    <location>
        <begin position="143"/>
        <end position="251"/>
    </location>
</feature>
<dbReference type="RefSeq" id="WP_112654665.1">
    <property type="nucleotide sequence ID" value="NZ_CP043451.1"/>
</dbReference>
<evidence type="ECO:0000313" key="9">
    <source>
        <dbReference type="EMBL" id="QEM04894.1"/>
    </source>
</evidence>
<reference evidence="10 12" key="2">
    <citation type="submission" date="2021-03" db="EMBL/GenBank/DDBJ databases">
        <title>Mucilaginibacter strains isolated from gold and copper mining confer multi heavy-metal resistance.</title>
        <authorList>
            <person name="Li Y."/>
        </authorList>
    </citation>
    <scope>NUCLEOTIDE SEQUENCE [LARGE SCALE GENOMIC DNA]</scope>
    <source>
        <strain evidence="10 12">P2-4</strain>
    </source>
</reference>
<dbReference type="Pfam" id="PF07715">
    <property type="entry name" value="Plug"/>
    <property type="match status" value="1"/>
</dbReference>
<comment type="similarity">
    <text evidence="7">Belongs to the TonB-dependent receptor family.</text>
</comment>
<dbReference type="InterPro" id="IPR039426">
    <property type="entry name" value="TonB-dep_rcpt-like"/>
</dbReference>
<dbReference type="AlphaFoldDB" id="A0AAE6MJ49"/>
<evidence type="ECO:0000259" key="8">
    <source>
        <dbReference type="Pfam" id="PF07715"/>
    </source>
</evidence>
<dbReference type="Gene3D" id="2.40.170.20">
    <property type="entry name" value="TonB-dependent receptor, beta-barrel domain"/>
    <property type="match status" value="1"/>
</dbReference>
<dbReference type="EMBL" id="CP043451">
    <property type="protein sequence ID" value="QEM04894.1"/>
    <property type="molecule type" value="Genomic_DNA"/>
</dbReference>
<protein>
    <submittedName>
        <fullName evidence="9">SusC/RagA family TonB-linked outer membrane protein</fullName>
    </submittedName>
</protein>
<evidence type="ECO:0000256" key="4">
    <source>
        <dbReference type="ARBA" id="ARBA00022692"/>
    </source>
</evidence>
<dbReference type="SUPFAM" id="SSF56935">
    <property type="entry name" value="Porins"/>
    <property type="match status" value="1"/>
</dbReference>
<dbReference type="GO" id="GO:0009279">
    <property type="term" value="C:cell outer membrane"/>
    <property type="evidence" value="ECO:0007669"/>
    <property type="project" value="UniProtKB-SubCell"/>
</dbReference>
<dbReference type="InterPro" id="IPR037066">
    <property type="entry name" value="Plug_dom_sf"/>
</dbReference>
<sequence>MKKTTIKIVMALLCPKHIYLKQKIPVIILMLCGILNWHPLFGQINTPVKLIGTVKAGDDLKPLPGATIKIGKSGNAVTSDQNGKFQILTRDTSGVLFISFIGYRTAIIPFNQTEKGPYNIILASDPSVLKEVIVSTGYQTLPKERSTGSFAQIDNQLLNRRVSTDIASRLEGVVPGLLFNRNTVNGSAGNVDISIRGTNTLFANSQPLVIVDGFPYDGDITNINPNDIESITVLKDAAAASIWGVKSGNGVLVLTTKKGSPNLPLSIDFNANLTIGNKPDLFYSRNFINSSDMISLEENLFNKGYFDSNLKTGYVPVSPVIQLLAGHRDGTIAVDQLAAGLSLLANNDIRKDETKYLYRHSVNQQYSLNFKGGGEKSDYFLSLGDDQDKSFYQGNKNSRITVNSRLNFYPIKNLQFSIGANYVQLNATTNNPLYNYGNLAFGSNNIYPYAQLKDANGNAAAIPKDYAKSYTDTVGNGKLTDWNYKPLDELHNADNTLRTIDNRVNLGLNYRFLKDFRADIKYQYEHSAESGLNYNSLATYYSRNLINIYSQINPNGTVTYPIPIGGILQQSDSYLTSQQLRGQLEYNHNWNDKNELTAILGSEISSTENGSNSNTVYGYDQETGASYANIDYATSYGLNPNGAATIPSTLGFGKTTDHFLSYYSNAAYTYDHRYTISLSGRIDKSNLFGVSTNQKSVPLYSTGAAWNISKEGFYHLTWLPYLKLRATFGYTGNINKSATAVATIRQLSNNYYSGDTYNQIANPGNPDLRWEKNRMTNIGLDFTSKNQIVSGSIEYYSKKGIDLFGNSLLAPSTGLSTYFGNTADTKGNGLDLVLNTRIINGSKFKWNNNFILSHATDIVTKYDVTSTSSNYIAFSNSSSIIPLTGKSLYGIYSYSWAGLNHQTGDPQGYIDGKVSTNYSGILANTNINNMVYNGSSRPTTFGSFRNTFTYNDISLSFNIVYKLDYYFRKTSLTSSGLPYSGNEDYYKRWQKPGDELITSVPSLQYPPYTSGRDQFYQYSTALIDKGDHIRLQDISLSYDLYKSNIKNLPINHLQLYGYVNNVGILWRANHDGLDPDLSGNTASAAYPLPRTFALGIKANF</sequence>
<dbReference type="InterPro" id="IPR012910">
    <property type="entry name" value="Plug_dom"/>
</dbReference>
<dbReference type="InterPro" id="IPR008969">
    <property type="entry name" value="CarboxyPept-like_regulatory"/>
</dbReference>
<gene>
    <name evidence="9" type="ORF">DIU31_015755</name>
    <name evidence="10" type="ORF">J3L21_11730</name>
</gene>
<dbReference type="InterPro" id="IPR023996">
    <property type="entry name" value="TonB-dep_OMP_SusC/RagA"/>
</dbReference>
<organism evidence="9 11">
    <name type="scientific">Mucilaginibacter rubeus</name>
    <dbReference type="NCBI Taxonomy" id="2027860"/>
    <lineage>
        <taxon>Bacteria</taxon>
        <taxon>Pseudomonadati</taxon>
        <taxon>Bacteroidota</taxon>
        <taxon>Sphingobacteriia</taxon>
        <taxon>Sphingobacteriales</taxon>
        <taxon>Sphingobacteriaceae</taxon>
        <taxon>Mucilaginibacter</taxon>
    </lineage>
</organism>
<dbReference type="Proteomes" id="UP000663940">
    <property type="component" value="Chromosome"/>
</dbReference>
<evidence type="ECO:0000313" key="12">
    <source>
        <dbReference type="Proteomes" id="UP000663940"/>
    </source>
</evidence>
<keyword evidence="6 7" id="KW-0998">Cell outer membrane</keyword>
<keyword evidence="12" id="KW-1185">Reference proteome</keyword>
<proteinExistence type="inferred from homology"/>
<evidence type="ECO:0000313" key="10">
    <source>
        <dbReference type="EMBL" id="QTE52588.1"/>
    </source>
</evidence>
<accession>A0AAE6MJ49</accession>
<evidence type="ECO:0000256" key="6">
    <source>
        <dbReference type="ARBA" id="ARBA00023237"/>
    </source>
</evidence>
<dbReference type="Pfam" id="PF13715">
    <property type="entry name" value="CarbopepD_reg_2"/>
    <property type="match status" value="1"/>
</dbReference>
<evidence type="ECO:0000313" key="11">
    <source>
        <dbReference type="Proteomes" id="UP000250557"/>
    </source>
</evidence>
<dbReference type="InterPro" id="IPR036942">
    <property type="entry name" value="Beta-barrel_TonB_sf"/>
</dbReference>
<evidence type="ECO:0000256" key="1">
    <source>
        <dbReference type="ARBA" id="ARBA00004571"/>
    </source>
</evidence>